<dbReference type="RefSeq" id="XP_003646210.1">
    <property type="nucleotide sequence ID" value="XM_003646162.1"/>
</dbReference>
<comment type="similarity">
    <text evidence="2">Belongs to the SAP domain-containing ribonucleoprotein family.</text>
</comment>
<dbReference type="GO" id="GO:0003723">
    <property type="term" value="F:RNA binding"/>
    <property type="evidence" value="ECO:0007669"/>
    <property type="project" value="EnsemblFungi"/>
</dbReference>
<accession>G8JTP0</accession>
<dbReference type="InterPro" id="IPR003034">
    <property type="entry name" value="SAP_dom"/>
</dbReference>
<dbReference type="Proteomes" id="UP000006790">
    <property type="component" value="Chromosome 4"/>
</dbReference>
<dbReference type="KEGG" id="erc:Ecym_4331"/>
<keyword evidence="6" id="KW-1185">Reference proteome</keyword>
<feature type="region of interest" description="Disordered" evidence="3">
    <location>
        <begin position="200"/>
        <end position="234"/>
    </location>
</feature>
<evidence type="ECO:0000256" key="3">
    <source>
        <dbReference type="SAM" id="MobiDB-lite"/>
    </source>
</evidence>
<sequence>MTDYSGMTVAQLKDQLKARDLPTQGLKANLVERLQQADAETADARASATDGGSVPANKAAAAGGDMSAAAAAAGPPAAAAAGSADKEGDAPTDLDAAQAQQQVQSSLAASSDATARGPVAAADAACPSATVDGGRPKKQELSPDEMKQKAVVHLSKKLHRAKKFGGDEAVIVSLQKQLARLEKFGLDLSTQLAQELGFSKGPPAAAAVTTTSFNPRRRPQHHGKKFKNHHHHRR</sequence>
<protein>
    <recommendedName>
        <fullName evidence="4">SAP domain-containing protein</fullName>
    </recommendedName>
</protein>
<feature type="compositionally biased region" description="Basic residues" evidence="3">
    <location>
        <begin position="215"/>
        <end position="234"/>
    </location>
</feature>
<feature type="region of interest" description="Disordered" evidence="3">
    <location>
        <begin position="38"/>
        <end position="148"/>
    </location>
</feature>
<dbReference type="AlphaFoldDB" id="G8JTP0"/>
<dbReference type="Pfam" id="PF02037">
    <property type="entry name" value="SAP"/>
    <property type="match status" value="1"/>
</dbReference>
<evidence type="ECO:0000313" key="6">
    <source>
        <dbReference type="Proteomes" id="UP000006790"/>
    </source>
</evidence>
<dbReference type="GO" id="GO:0003682">
    <property type="term" value="F:chromatin binding"/>
    <property type="evidence" value="ECO:0007669"/>
    <property type="project" value="EnsemblFungi"/>
</dbReference>
<dbReference type="EMBL" id="CP002500">
    <property type="protein sequence ID" value="AET39393.1"/>
    <property type="molecule type" value="Genomic_DNA"/>
</dbReference>
<dbReference type="OMA" id="WSEKDNA"/>
<feature type="compositionally biased region" description="Basic and acidic residues" evidence="3">
    <location>
        <begin position="134"/>
        <end position="148"/>
    </location>
</feature>
<dbReference type="SUPFAM" id="SSF68906">
    <property type="entry name" value="SAP domain"/>
    <property type="match status" value="1"/>
</dbReference>
<name>G8JTP0_ERECY</name>
<dbReference type="Pfam" id="PF18592">
    <property type="entry name" value="Tho1_MOS11_C"/>
    <property type="match status" value="1"/>
</dbReference>
<organism evidence="5 6">
    <name type="scientific">Eremothecium cymbalariae (strain CBS 270.75 / DBVPG 7215 / KCTC 17166 / NRRL Y-17582)</name>
    <name type="common">Yeast</name>
    <dbReference type="NCBI Taxonomy" id="931890"/>
    <lineage>
        <taxon>Eukaryota</taxon>
        <taxon>Fungi</taxon>
        <taxon>Dikarya</taxon>
        <taxon>Ascomycota</taxon>
        <taxon>Saccharomycotina</taxon>
        <taxon>Saccharomycetes</taxon>
        <taxon>Saccharomycetales</taxon>
        <taxon>Saccharomycetaceae</taxon>
        <taxon>Eremothecium</taxon>
    </lineage>
</organism>
<proteinExistence type="inferred from homology"/>
<dbReference type="GO" id="GO:0003690">
    <property type="term" value="F:double-stranded DNA binding"/>
    <property type="evidence" value="ECO:0007669"/>
    <property type="project" value="EnsemblFungi"/>
</dbReference>
<dbReference type="HOGENOM" id="CLU_088651_0_0_1"/>
<evidence type="ECO:0000313" key="5">
    <source>
        <dbReference type="EMBL" id="AET39393.1"/>
    </source>
</evidence>
<evidence type="ECO:0000256" key="1">
    <source>
        <dbReference type="ARBA" id="ARBA00022553"/>
    </source>
</evidence>
<dbReference type="PANTHER" id="PTHR46551:SF1">
    <property type="entry name" value="SAP DOMAIN-CONTAINING RIBONUCLEOPROTEIN"/>
    <property type="match status" value="1"/>
</dbReference>
<dbReference type="PANTHER" id="PTHR46551">
    <property type="entry name" value="SAP DOMAIN-CONTAINING RIBONUCLEOPROTEIN"/>
    <property type="match status" value="1"/>
</dbReference>
<dbReference type="GO" id="GO:0006368">
    <property type="term" value="P:transcription elongation by RNA polymerase II"/>
    <property type="evidence" value="ECO:0007669"/>
    <property type="project" value="EnsemblFungi"/>
</dbReference>
<feature type="domain" description="SAP" evidence="4">
    <location>
        <begin position="4"/>
        <end position="38"/>
    </location>
</feature>
<keyword evidence="1" id="KW-0597">Phosphoprotein</keyword>
<dbReference type="InterPro" id="IPR040746">
    <property type="entry name" value="THO1_MOS11_C"/>
</dbReference>
<gene>
    <name evidence="5" type="ordered locus">Ecym_4331</name>
</gene>
<evidence type="ECO:0000256" key="2">
    <source>
        <dbReference type="ARBA" id="ARBA00046328"/>
    </source>
</evidence>
<feature type="compositionally biased region" description="Low complexity" evidence="3">
    <location>
        <begin position="93"/>
        <end position="131"/>
    </location>
</feature>
<dbReference type="GO" id="GO:0022618">
    <property type="term" value="P:protein-RNA complex assembly"/>
    <property type="evidence" value="ECO:0007669"/>
    <property type="project" value="EnsemblFungi"/>
</dbReference>
<dbReference type="InterPro" id="IPR036361">
    <property type="entry name" value="SAP_dom_sf"/>
</dbReference>
<evidence type="ECO:0000259" key="4">
    <source>
        <dbReference type="PROSITE" id="PS50800"/>
    </source>
</evidence>
<dbReference type="STRING" id="931890.G8JTP0"/>
<dbReference type="GO" id="GO:0016973">
    <property type="term" value="P:poly(A)+ mRNA export from nucleus"/>
    <property type="evidence" value="ECO:0007669"/>
    <property type="project" value="EnsemblFungi"/>
</dbReference>
<dbReference type="PROSITE" id="PS50800">
    <property type="entry name" value="SAP"/>
    <property type="match status" value="1"/>
</dbReference>
<dbReference type="GeneID" id="11470034"/>
<dbReference type="SMART" id="SM00513">
    <property type="entry name" value="SAP"/>
    <property type="match status" value="1"/>
</dbReference>
<dbReference type="OrthoDB" id="445357at2759"/>
<feature type="compositionally biased region" description="Low complexity" evidence="3">
    <location>
        <begin position="44"/>
        <end position="83"/>
    </location>
</feature>
<dbReference type="FunCoup" id="G8JTP0">
    <property type="interactions" value="38"/>
</dbReference>
<dbReference type="Gene3D" id="1.10.720.30">
    <property type="entry name" value="SAP domain"/>
    <property type="match status" value="1"/>
</dbReference>
<dbReference type="GO" id="GO:0005634">
    <property type="term" value="C:nucleus"/>
    <property type="evidence" value="ECO:0007669"/>
    <property type="project" value="TreeGrafter"/>
</dbReference>
<dbReference type="InterPro" id="IPR052240">
    <property type="entry name" value="SAP_domain_ribonucleoprotein"/>
</dbReference>
<dbReference type="InParanoid" id="G8JTP0"/>
<dbReference type="eggNOG" id="ENOG502SARN">
    <property type="taxonomic scope" value="Eukaryota"/>
</dbReference>
<reference evidence="6" key="1">
    <citation type="journal article" date="2012" name="G3 (Bethesda)">
        <title>Pichia sorbitophila, an interspecies yeast hybrid reveals early steps of genome resolution following polyploidization.</title>
        <authorList>
            <person name="Leh Louis V."/>
            <person name="Despons L."/>
            <person name="Friedrich A."/>
            <person name="Martin T."/>
            <person name="Durrens P."/>
            <person name="Casaregola S."/>
            <person name="Neuveglise C."/>
            <person name="Fairhead C."/>
            <person name="Marck C."/>
            <person name="Cruz J.A."/>
            <person name="Straub M.L."/>
            <person name="Kugler V."/>
            <person name="Sacerdot C."/>
            <person name="Uzunov Z."/>
            <person name="Thierry A."/>
            <person name="Weiss S."/>
            <person name="Bleykasten C."/>
            <person name="De Montigny J."/>
            <person name="Jacques N."/>
            <person name="Jung P."/>
            <person name="Lemaire M."/>
            <person name="Mallet S."/>
            <person name="Morel G."/>
            <person name="Richard G.F."/>
            <person name="Sarkar A."/>
            <person name="Savel G."/>
            <person name="Schacherer J."/>
            <person name="Seret M.L."/>
            <person name="Talla E."/>
            <person name="Samson G."/>
            <person name="Jubin C."/>
            <person name="Poulain J."/>
            <person name="Vacherie B."/>
            <person name="Barbe V."/>
            <person name="Pelletier E."/>
            <person name="Sherman D.J."/>
            <person name="Westhof E."/>
            <person name="Weissenbach J."/>
            <person name="Baret P.V."/>
            <person name="Wincker P."/>
            <person name="Gaillardin C."/>
            <person name="Dujon B."/>
            <person name="Souciet J.L."/>
        </authorList>
    </citation>
    <scope>NUCLEOTIDE SEQUENCE [LARGE SCALE GENOMIC DNA]</scope>
    <source>
        <strain evidence="6">CBS 270.75 / DBVPG 7215 / KCTC 17166 / NRRL Y-17582</strain>
    </source>
</reference>